<feature type="compositionally biased region" description="Gly residues" evidence="1">
    <location>
        <begin position="49"/>
        <end position="102"/>
    </location>
</feature>
<gene>
    <name evidence="3" type="ORF">CAUJ_LOCUS16006</name>
</gene>
<keyword evidence="2" id="KW-0732">Signal</keyword>
<dbReference type="Proteomes" id="UP000835052">
    <property type="component" value="Unassembled WGS sequence"/>
</dbReference>
<evidence type="ECO:0000256" key="1">
    <source>
        <dbReference type="SAM" id="MobiDB-lite"/>
    </source>
</evidence>
<comment type="caution">
    <text evidence="3">The sequence shown here is derived from an EMBL/GenBank/DDBJ whole genome shotgun (WGS) entry which is preliminary data.</text>
</comment>
<feature type="chain" id="PRO_5035755746" evidence="2">
    <location>
        <begin position="22"/>
        <end position="124"/>
    </location>
</feature>
<evidence type="ECO:0000313" key="4">
    <source>
        <dbReference type="Proteomes" id="UP000835052"/>
    </source>
</evidence>
<dbReference type="AlphaFoldDB" id="A0A8S1HX97"/>
<feature type="region of interest" description="Disordered" evidence="1">
    <location>
        <begin position="44"/>
        <end position="124"/>
    </location>
</feature>
<dbReference type="EMBL" id="CAJGYM010000238">
    <property type="protein sequence ID" value="CAD6200107.1"/>
    <property type="molecule type" value="Genomic_DNA"/>
</dbReference>
<evidence type="ECO:0000313" key="3">
    <source>
        <dbReference type="EMBL" id="CAD6200107.1"/>
    </source>
</evidence>
<sequence length="124" mass="12682">MGSKVNFFLFLMTLKLADVVSQDGDYEEVPKFFGDDDVTYKTWNKPSLGGQGNTGGGGWNGGRPTSGGGGWNSGGSNHGGGGWNSGGGGGSSGGGWNSGGNRGNDPYGQVIHHPRPGVHTPWGR</sequence>
<keyword evidence="4" id="KW-1185">Reference proteome</keyword>
<evidence type="ECO:0000256" key="2">
    <source>
        <dbReference type="SAM" id="SignalP"/>
    </source>
</evidence>
<reference evidence="3" key="1">
    <citation type="submission" date="2020-10" db="EMBL/GenBank/DDBJ databases">
        <authorList>
            <person name="Kikuchi T."/>
        </authorList>
    </citation>
    <scope>NUCLEOTIDE SEQUENCE</scope>
    <source>
        <strain evidence="3">NKZ352</strain>
    </source>
</reference>
<accession>A0A8S1HX97</accession>
<name>A0A8S1HX97_9PELO</name>
<feature type="signal peptide" evidence="2">
    <location>
        <begin position="1"/>
        <end position="21"/>
    </location>
</feature>
<proteinExistence type="predicted"/>
<organism evidence="3 4">
    <name type="scientific">Caenorhabditis auriculariae</name>
    <dbReference type="NCBI Taxonomy" id="2777116"/>
    <lineage>
        <taxon>Eukaryota</taxon>
        <taxon>Metazoa</taxon>
        <taxon>Ecdysozoa</taxon>
        <taxon>Nematoda</taxon>
        <taxon>Chromadorea</taxon>
        <taxon>Rhabditida</taxon>
        <taxon>Rhabditina</taxon>
        <taxon>Rhabditomorpha</taxon>
        <taxon>Rhabditoidea</taxon>
        <taxon>Rhabditidae</taxon>
        <taxon>Peloderinae</taxon>
        <taxon>Caenorhabditis</taxon>
    </lineage>
</organism>
<protein>
    <submittedName>
        <fullName evidence="3">Uncharacterized protein</fullName>
    </submittedName>
</protein>